<evidence type="ECO:0000313" key="4">
    <source>
        <dbReference type="Proteomes" id="UP000503088"/>
    </source>
</evidence>
<dbReference type="Gene3D" id="3.40.50.720">
    <property type="entry name" value="NAD(P)-binding Rossmann-like Domain"/>
    <property type="match status" value="1"/>
</dbReference>
<dbReference type="PANTHER" id="PTHR42760">
    <property type="entry name" value="SHORT-CHAIN DEHYDROGENASES/REDUCTASES FAMILY MEMBER"/>
    <property type="match status" value="1"/>
</dbReference>
<dbReference type="GO" id="GO:0006633">
    <property type="term" value="P:fatty acid biosynthetic process"/>
    <property type="evidence" value="ECO:0007669"/>
    <property type="project" value="TreeGrafter"/>
</dbReference>
<evidence type="ECO:0000256" key="2">
    <source>
        <dbReference type="ARBA" id="ARBA00023002"/>
    </source>
</evidence>
<dbReference type="FunFam" id="3.40.50.720:FF:000173">
    <property type="entry name" value="3-oxoacyl-[acyl-carrier protein] reductase"/>
    <property type="match status" value="1"/>
</dbReference>
<dbReference type="NCBIfam" id="NF009466">
    <property type="entry name" value="PRK12826.1-2"/>
    <property type="match status" value="1"/>
</dbReference>
<dbReference type="InterPro" id="IPR020904">
    <property type="entry name" value="Sc_DH/Rdtase_CS"/>
</dbReference>
<dbReference type="PANTHER" id="PTHR42760:SF133">
    <property type="entry name" value="3-OXOACYL-[ACYL-CARRIER-PROTEIN] REDUCTASE"/>
    <property type="match status" value="1"/>
</dbReference>
<dbReference type="Pfam" id="PF13561">
    <property type="entry name" value="adh_short_C2"/>
    <property type="match status" value="1"/>
</dbReference>
<dbReference type="AlphaFoldDB" id="A0A7D4B2K8"/>
<gene>
    <name evidence="3" type="ORF">GXN76_08360</name>
</gene>
<accession>A0A7D4B2K8</accession>
<keyword evidence="4" id="KW-1185">Reference proteome</keyword>
<dbReference type="PROSITE" id="PS00061">
    <property type="entry name" value="ADH_SHORT"/>
    <property type="match status" value="1"/>
</dbReference>
<comment type="similarity">
    <text evidence="1">Belongs to the short-chain dehydrogenases/reductases (SDR) family.</text>
</comment>
<dbReference type="InterPro" id="IPR002347">
    <property type="entry name" value="SDR_fam"/>
</dbReference>
<dbReference type="NCBIfam" id="NF005559">
    <property type="entry name" value="PRK07231.1"/>
    <property type="match status" value="1"/>
</dbReference>
<protein>
    <submittedName>
        <fullName evidence="3">3-oxoacyl-ACP reductase FabG</fullName>
    </submittedName>
</protein>
<dbReference type="EMBL" id="CP048104">
    <property type="protein sequence ID" value="QKG84486.1"/>
    <property type="molecule type" value="Genomic_DNA"/>
</dbReference>
<dbReference type="SUPFAM" id="SSF51735">
    <property type="entry name" value="NAD(P)-binding Rossmann-fold domains"/>
    <property type="match status" value="1"/>
</dbReference>
<keyword evidence="2" id="KW-0560">Oxidoreductase</keyword>
<reference evidence="3 4" key="1">
    <citation type="submission" date="2020-01" db="EMBL/GenBank/DDBJ databases">
        <authorList>
            <person name="Gulvik C.A."/>
            <person name="Batra D.G."/>
        </authorList>
    </citation>
    <scope>NUCLEOTIDE SEQUENCE [LARGE SCALE GENOMIC DNA]</scope>
    <source>
        <strain evidence="3 4">W9323</strain>
    </source>
</reference>
<organism evidence="3 4">
    <name type="scientific">Kroppenstedtia pulmonis</name>
    <dbReference type="NCBI Taxonomy" id="1380685"/>
    <lineage>
        <taxon>Bacteria</taxon>
        <taxon>Bacillati</taxon>
        <taxon>Bacillota</taxon>
        <taxon>Bacilli</taxon>
        <taxon>Bacillales</taxon>
        <taxon>Thermoactinomycetaceae</taxon>
        <taxon>Kroppenstedtia</taxon>
    </lineage>
</organism>
<dbReference type="GO" id="GO:0048038">
    <property type="term" value="F:quinone binding"/>
    <property type="evidence" value="ECO:0007669"/>
    <property type="project" value="TreeGrafter"/>
</dbReference>
<dbReference type="Proteomes" id="UP000503088">
    <property type="component" value="Chromosome"/>
</dbReference>
<dbReference type="KEGG" id="kpul:GXN76_08360"/>
<dbReference type="GO" id="GO:0016616">
    <property type="term" value="F:oxidoreductase activity, acting on the CH-OH group of donors, NAD or NADP as acceptor"/>
    <property type="evidence" value="ECO:0007669"/>
    <property type="project" value="TreeGrafter"/>
</dbReference>
<proteinExistence type="inferred from homology"/>
<dbReference type="PRINTS" id="PR00080">
    <property type="entry name" value="SDRFAMILY"/>
</dbReference>
<dbReference type="PRINTS" id="PR00081">
    <property type="entry name" value="GDHRDH"/>
</dbReference>
<name>A0A7D4B2K8_9BACL</name>
<evidence type="ECO:0000256" key="1">
    <source>
        <dbReference type="ARBA" id="ARBA00006484"/>
    </source>
</evidence>
<dbReference type="InterPro" id="IPR036291">
    <property type="entry name" value="NAD(P)-bd_dom_sf"/>
</dbReference>
<evidence type="ECO:0000313" key="3">
    <source>
        <dbReference type="EMBL" id="QKG84486.1"/>
    </source>
</evidence>
<sequence>MKALLDNKVALITGGSKGIGKAVCEQFAQQKAKVAVGYHTNREAAEKLVDQINKEHPESEALAIHLDVSDYDSVHQAVERVAKKFGRIDVLVNNAGIGIEGAVIPTNPLEDWVKVIETNLIGSLHCIKAVSLHMLLEQRGSIINITSIAGISGIERISSYCASKAGVIGMTKSLSKEYAPYRVRVNAVAPGYTEDTGMLYRIPEEQLKQIQDRIPLKRFAQPQEIVEAVSFLASDRSSYITGQTLIVDGGYTA</sequence>